<dbReference type="EMBL" id="AFYH01160979">
    <property type="status" value="NOT_ANNOTATED_CDS"/>
    <property type="molecule type" value="Genomic_DNA"/>
</dbReference>
<accession>M3XKF1</accession>
<dbReference type="InterPro" id="IPR055095">
    <property type="entry name" value="NUP210_Ig_C"/>
</dbReference>
<dbReference type="Pfam" id="PF24902">
    <property type="entry name" value="Ig_NUP210_9th"/>
    <property type="match status" value="1"/>
</dbReference>
<keyword evidence="3 9" id="KW-0812">Transmembrane</keyword>
<gene>
    <name evidence="12" type="primary">NUP210L</name>
</gene>
<dbReference type="Pfam" id="PF26181">
    <property type="entry name" value="Ig_NUP210_13th"/>
    <property type="match status" value="1"/>
</dbReference>
<dbReference type="InterPro" id="IPR058779">
    <property type="entry name" value="Ig_NUP210_13th"/>
</dbReference>
<dbReference type="eggNOG" id="KOG1833">
    <property type="taxonomic scope" value="Eukaryota"/>
</dbReference>
<dbReference type="InterPro" id="IPR055096">
    <property type="entry name" value="Ig_NUP210_1st"/>
</dbReference>
<evidence type="ECO:0000256" key="9">
    <source>
        <dbReference type="SAM" id="Phobius"/>
    </source>
</evidence>
<dbReference type="Pfam" id="PF24935">
    <property type="entry name" value="Ig_NUP210_6th"/>
    <property type="match status" value="1"/>
</dbReference>
<dbReference type="Pfam" id="PF26184">
    <property type="entry name" value="Ig_NUP210_8th"/>
    <property type="match status" value="1"/>
</dbReference>
<keyword evidence="13" id="KW-1185">Reference proteome</keyword>
<dbReference type="EMBL" id="AFYH01160981">
    <property type="status" value="NOT_ANNOTATED_CDS"/>
    <property type="molecule type" value="Genomic_DNA"/>
</dbReference>
<reference evidence="13" key="1">
    <citation type="submission" date="2011-08" db="EMBL/GenBank/DDBJ databases">
        <title>The draft genome of Latimeria chalumnae.</title>
        <authorList>
            <person name="Di Palma F."/>
            <person name="Alfoldi J."/>
            <person name="Johnson J."/>
            <person name="Berlin A."/>
            <person name="Gnerre S."/>
            <person name="Jaffe D."/>
            <person name="MacCallum I."/>
            <person name="Young S."/>
            <person name="Walker B.J."/>
            <person name="Lander E."/>
            <person name="Lindblad-Toh K."/>
        </authorList>
    </citation>
    <scope>NUCLEOTIDE SEQUENCE [LARGE SCALE GENOMIC DNA]</scope>
    <source>
        <strain evidence="13">Wild caught</strain>
    </source>
</reference>
<comment type="subcellular location">
    <subcellularLocation>
        <location evidence="1">Nucleus membrane</location>
        <topology evidence="1">Single-pass membrane protein</topology>
    </subcellularLocation>
</comment>
<proteinExistence type="inferred from homology"/>
<dbReference type="EMBL" id="AFYH01160973">
    <property type="status" value="NOT_ANNOTATED_CDS"/>
    <property type="molecule type" value="Genomic_DNA"/>
</dbReference>
<dbReference type="InterPro" id="IPR055094">
    <property type="entry name" value="NUP210_Ig15"/>
</dbReference>
<feature type="signal peptide" evidence="10">
    <location>
        <begin position="1"/>
        <end position="30"/>
    </location>
</feature>
<dbReference type="EMBL" id="AFYH01160974">
    <property type="status" value="NOT_ANNOTATED_CDS"/>
    <property type="molecule type" value="Genomic_DNA"/>
</dbReference>
<evidence type="ECO:0000256" key="1">
    <source>
        <dbReference type="ARBA" id="ARBA00004590"/>
    </source>
</evidence>
<feature type="domain" description="BIG2" evidence="11">
    <location>
        <begin position="1074"/>
        <end position="1149"/>
    </location>
</feature>
<evidence type="ECO:0000256" key="6">
    <source>
        <dbReference type="ARBA" id="ARBA00023136"/>
    </source>
</evidence>
<dbReference type="OMA" id="WYSTRHD"/>
<dbReference type="InterPro" id="IPR057586">
    <property type="entry name" value="Ig_NUP210_16th"/>
</dbReference>
<reference evidence="12" key="2">
    <citation type="submission" date="2025-08" db="UniProtKB">
        <authorList>
            <consortium name="Ensembl"/>
        </authorList>
    </citation>
    <scope>IDENTIFICATION</scope>
</reference>
<dbReference type="FunCoup" id="M3XKF1">
    <property type="interactions" value="144"/>
</dbReference>
<dbReference type="GO" id="GO:0005643">
    <property type="term" value="C:nuclear pore"/>
    <property type="evidence" value="ECO:0007669"/>
    <property type="project" value="TreeGrafter"/>
</dbReference>
<dbReference type="Pfam" id="PF24991">
    <property type="entry name" value="Ig_NUP210_4th"/>
    <property type="match status" value="1"/>
</dbReference>
<dbReference type="Pfam" id="PF22963">
    <property type="entry name" value="Ig_NUP210_3rd"/>
    <property type="match status" value="1"/>
</dbReference>
<dbReference type="Pfam" id="PF22969">
    <property type="entry name" value="Ig_NUP210_2nd"/>
    <property type="match status" value="1"/>
</dbReference>
<evidence type="ECO:0000256" key="10">
    <source>
        <dbReference type="SAM" id="SignalP"/>
    </source>
</evidence>
<dbReference type="EMBL" id="AFYH01160976">
    <property type="status" value="NOT_ANNOTATED_CDS"/>
    <property type="molecule type" value="Genomic_DNA"/>
</dbReference>
<keyword evidence="5 9" id="KW-1133">Transmembrane helix</keyword>
<dbReference type="GeneTree" id="ENSGT00390000009491"/>
<keyword evidence="7" id="KW-0325">Glycoprotein</keyword>
<dbReference type="InterPro" id="IPR003343">
    <property type="entry name" value="Big_2"/>
</dbReference>
<comment type="similarity">
    <text evidence="2">Belongs to the NUP210 family.</text>
</comment>
<dbReference type="STRING" id="7897.ENSLACP00000023207"/>
<dbReference type="Proteomes" id="UP000008672">
    <property type="component" value="Unassembled WGS sequence"/>
</dbReference>
<dbReference type="Ensembl" id="ENSLACT00000026521.1">
    <property type="protein sequence ID" value="ENSLACP00000023207.1"/>
    <property type="gene ID" value="ENSLACG00000004865.2"/>
</dbReference>
<dbReference type="EMBL" id="AFYH01160977">
    <property type="status" value="NOT_ANNOTATED_CDS"/>
    <property type="molecule type" value="Genomic_DNA"/>
</dbReference>
<name>M3XKF1_LATCH</name>
<feature type="chain" id="PRO_5004043431" evidence="10">
    <location>
        <begin position="31"/>
        <end position="1885"/>
    </location>
</feature>
<dbReference type="SUPFAM" id="SSF49373">
    <property type="entry name" value="Invasin/intimin cell-adhesion fragments"/>
    <property type="match status" value="2"/>
</dbReference>
<keyword evidence="6 9" id="KW-0472">Membrane</keyword>
<dbReference type="Pfam" id="PF26183">
    <property type="entry name" value="Ig_NUP210_14th"/>
    <property type="match status" value="1"/>
</dbReference>
<evidence type="ECO:0000256" key="4">
    <source>
        <dbReference type="ARBA" id="ARBA00022729"/>
    </source>
</evidence>
<protein>
    <submittedName>
        <fullName evidence="12">Nucleoporin 210 like</fullName>
    </submittedName>
</protein>
<evidence type="ECO:0000256" key="2">
    <source>
        <dbReference type="ARBA" id="ARBA00007313"/>
    </source>
</evidence>
<dbReference type="InParanoid" id="M3XKF1"/>
<keyword evidence="4 10" id="KW-0732">Signal</keyword>
<dbReference type="Pfam" id="PF22957">
    <property type="entry name" value="NUP210_Ig"/>
    <property type="match status" value="1"/>
</dbReference>
<dbReference type="InterPro" id="IPR056897">
    <property type="entry name" value="Ig_NUP210_4th"/>
</dbReference>
<dbReference type="Pfam" id="PF02368">
    <property type="entry name" value="Big_2"/>
    <property type="match status" value="1"/>
</dbReference>
<dbReference type="PANTHER" id="PTHR23019">
    <property type="entry name" value="NUCLEAR PORE MEMBRANE GLYCOPROTEIN GP210-RELATED"/>
    <property type="match status" value="1"/>
</dbReference>
<dbReference type="GO" id="GO:0031965">
    <property type="term" value="C:nuclear membrane"/>
    <property type="evidence" value="ECO:0007669"/>
    <property type="project" value="UniProtKB-SubCell"/>
</dbReference>
<evidence type="ECO:0000256" key="8">
    <source>
        <dbReference type="ARBA" id="ARBA00023242"/>
    </source>
</evidence>
<dbReference type="InterPro" id="IPR056898">
    <property type="entry name" value="Ig_NUP210_6th"/>
</dbReference>
<dbReference type="Pfam" id="PF25354">
    <property type="entry name" value="Ig_NUP210_16th"/>
    <property type="match status" value="1"/>
</dbReference>
<evidence type="ECO:0000256" key="7">
    <source>
        <dbReference type="ARBA" id="ARBA00023180"/>
    </source>
</evidence>
<organism evidence="12 13">
    <name type="scientific">Latimeria chalumnae</name>
    <name type="common">Coelacanth</name>
    <dbReference type="NCBI Taxonomy" id="7897"/>
    <lineage>
        <taxon>Eukaryota</taxon>
        <taxon>Metazoa</taxon>
        <taxon>Chordata</taxon>
        <taxon>Craniata</taxon>
        <taxon>Vertebrata</taxon>
        <taxon>Euteleostomi</taxon>
        <taxon>Coelacanthiformes</taxon>
        <taxon>Coelacanthidae</taxon>
        <taxon>Latimeria</taxon>
    </lineage>
</organism>
<evidence type="ECO:0000313" key="12">
    <source>
        <dbReference type="Ensembl" id="ENSLACP00000023207.1"/>
    </source>
</evidence>
<dbReference type="EMBL" id="AFYH01160972">
    <property type="status" value="NOT_ANNOTATED_CDS"/>
    <property type="molecule type" value="Genomic_DNA"/>
</dbReference>
<evidence type="ECO:0000256" key="5">
    <source>
        <dbReference type="ARBA" id="ARBA00022989"/>
    </source>
</evidence>
<evidence type="ECO:0000256" key="3">
    <source>
        <dbReference type="ARBA" id="ARBA00022692"/>
    </source>
</evidence>
<evidence type="ECO:0000259" key="11">
    <source>
        <dbReference type="SMART" id="SM00635"/>
    </source>
</evidence>
<dbReference type="PANTHER" id="PTHR23019:SF1">
    <property type="entry name" value="NUCLEAR PORE MEMBRANE GLYCOPROTEIN 210-LIKE"/>
    <property type="match status" value="1"/>
</dbReference>
<dbReference type="SMART" id="SM00635">
    <property type="entry name" value="BID_2"/>
    <property type="match status" value="1"/>
</dbReference>
<dbReference type="InterPro" id="IPR055098">
    <property type="entry name" value="Ig_NUP210_3rd"/>
</dbReference>
<dbReference type="InterPro" id="IPR055097">
    <property type="entry name" value="Ig_NUP210_2nd"/>
</dbReference>
<feature type="transmembrane region" description="Helical" evidence="9">
    <location>
        <begin position="1812"/>
        <end position="1831"/>
    </location>
</feature>
<dbReference type="InterPro" id="IPR045197">
    <property type="entry name" value="NUP210-like"/>
</dbReference>
<dbReference type="Pfam" id="PF22962">
    <property type="entry name" value="Ig_NUP210_7th"/>
    <property type="match status" value="1"/>
</dbReference>
<reference evidence="12" key="3">
    <citation type="submission" date="2025-09" db="UniProtKB">
        <authorList>
            <consortium name="Ensembl"/>
        </authorList>
    </citation>
    <scope>IDENTIFICATION</scope>
</reference>
<dbReference type="Bgee" id="ENSLACG00000004865">
    <property type="expression patterns" value="Expressed in mesonephros and 6 other cell types or tissues"/>
</dbReference>
<keyword evidence="8" id="KW-0539">Nucleus</keyword>
<dbReference type="Pfam" id="PF26182">
    <property type="entry name" value="Ig_NUP210_5th"/>
    <property type="match status" value="1"/>
</dbReference>
<evidence type="ECO:0000313" key="13">
    <source>
        <dbReference type="Proteomes" id="UP000008672"/>
    </source>
</evidence>
<dbReference type="InterPro" id="IPR056899">
    <property type="entry name" value="Ig_NUP210_9th"/>
</dbReference>
<dbReference type="EMBL" id="AFYH01160980">
    <property type="status" value="NOT_ANNOTATED_CDS"/>
    <property type="molecule type" value="Genomic_DNA"/>
</dbReference>
<dbReference type="EMBL" id="AFYH01160978">
    <property type="status" value="NOT_ANNOTATED_CDS"/>
    <property type="molecule type" value="Genomic_DNA"/>
</dbReference>
<dbReference type="InterPro" id="IPR008964">
    <property type="entry name" value="Invasin/intimin_cell_adhesion"/>
</dbReference>
<dbReference type="Pfam" id="PF22959">
    <property type="entry name" value="Ig_NUP210_15th"/>
    <property type="match status" value="1"/>
</dbReference>
<dbReference type="Pfam" id="PF22967">
    <property type="entry name" value="Ig_NUP210_1st"/>
    <property type="match status" value="1"/>
</dbReference>
<sequence>MAAAPGPATRGNSNWLVIIVNIIWLLGCESSKLNFPKVLLPVSEGQHVNFTLVADDGCYTWYSTRPNIVSILPLYENGTNCSQHAVLIAQSLQSIRLSSVIIAEEVVTGWILRCDAIVDVINSIEIESTTRELYVEDSPLELTVRALDVEGNTFSSLAGIPFEWNIVKDEKTPDSDPASKIRILKFSEAEYLTPEYISEMENQGKQGDIILVSGIQTGTAKVKVRIQEKYYKKVCAAMVRLLVLENILLFPFQEVFMLVGDRLQCTLFKIVQGKISEVVLTEDQYELQLQNQEIAPKGDPNSPVACLDQKTGIVTALQLGQASLILLYKNIHMHLASALPNTTIHVVKAAFITFSVHPGERWVLQTGGLYEIEIEIFDISGNQIILYMDRTVLSEISVSYFEILMSSPNGTYHLVRVLTSGHTVINATLPSFFTKDISELDLIVQLHNSQEVDIYRPITLIPSMIAFPWQLDSPLYYYQIEVVGGSGNFSWFSSNQTVAKVTVKGVVTAGPTLGESIILARDKRNQFHYGEMTVYVLIPVKLELMPSRADVEVGQILELPFMMYGILDQQMVMFYDCSIIHVLVEIEKRKIFAVAHGRLPPGPTHCSGIRLRALSSGSTIVTVSSVPGEEQYYSSATIAAYELLKSVEPISVALVTLRSHKEVELMGGPKPWVLEPSQFFTELYAEYEERVEIVKLRMHTTRSENVYRYQVTCTDYGEQLLTFRVGNKPSLLNPYPAVEVVQVKFVCALPASLSLTPLYSVLEYTRPCPLPHDNKQLVPVSSLRSMSVELSVLDHHGRKFDNFSSLLLECNSSNETLAYFHQDYIMKMVAKADGSGQKRLHGHRTVSVHGLKGTVSITVSFRGYKEGVEAVSPQDLSLLPTSATLELLLVDDVVIEPDNLTIFNHPSVQENLYLMEGSGYFLITSSDQTIVNATYYEAESYISVVPLLPGKTVIEIYDLCLPSSSLATAYIEVSDISDFYLNLVSKVEINKVVPVRLWVLDYYRRSFLRKYTQYMDLHLQTASSIISIESVEDVEKYSLNYIIRTLAVGQTNIFVTTRDRTGRKITHMLQQLEVFPPFRLIPPKMTLIIGNMMQIMSEGGPQPHSHIHFTISNSTVASVNELGQVTGLELGSAEVVSTIQSVSEVTGNVIVFSQDNMEVEVVQLRGIRIHVPTTRLVTNTEMPVFVMGLSSAQTPFAFGNVNPMLVFHWTTSKRDVVEVRPRHSEAYLQLLPENNFAMMVHTLAPGRTGLKVTVHALEPSAGQFEGNRAELSDEIQIQVFEKFRLSIFKHDVEQILISPNSQLRLTTNRDDSALVSIRIVHCLQNSTVIVEEGKQGLLVTGSSTSQAVIELTSLEPFGIVQNIITGVKVAPVSYVTISTSPELHMAHGQILTAFPLGVALTFTIHFYDSIGEMFHAQSMQLQLNLNRDDLLQISLGSKNSSYLVHAVNEGETLLRIQDRRHPGIADYIPIPVYNAIRPDALHIVGMGDVICFSCPLVSREGELGIWQTDSIETLQIDSGTGVGLARHSGKATVYYEVSGLVRTYREVEVSKSKEIVFNYPANNYLRNSPSAAGFKVSVSAGDTGKNVKGACTPSQLEVIQNQLLPESNLACSLEFVSAELDIQASEVFSVTEEFSMEAGHYICSIRALPQSSNVQKTLSTADISVVLKVSLFNEHFQDRSRQTLIPFIPEFYVNQSEVTFSKTQLTNTITVLGTDSVLEKLKIYSDSPLIEITEVGRSDEIPQMDIYLVSVVKPSFLQQRAAPPTIYISSPLTRQSMTVAVRIVREEQNLPALAAQHQEAGLLWQLLNSYQVLFFTLFAVLASTSVIYIAYNTLLTQIQNVPVVFVPTPVPTDRGYNTYGPQQPYSSLSTRTWRNRMNYWLWSTH</sequence>
<dbReference type="EMBL" id="AFYH01160975">
    <property type="status" value="NOT_ANNOTATED_CDS"/>
    <property type="molecule type" value="Genomic_DNA"/>
</dbReference>
<dbReference type="InterPro" id="IPR055099">
    <property type="entry name" value="Ig_NUP210_7th"/>
</dbReference>